<dbReference type="InterPro" id="IPR007053">
    <property type="entry name" value="LRAT_dom"/>
</dbReference>
<accession>A0A3Q2WWP6</accession>
<dbReference type="GO" id="GO:0005737">
    <property type="term" value="C:cytoplasm"/>
    <property type="evidence" value="ECO:0007669"/>
    <property type="project" value="TreeGrafter"/>
</dbReference>
<evidence type="ECO:0000256" key="2">
    <source>
        <dbReference type="ARBA" id="ARBA00022679"/>
    </source>
</evidence>
<dbReference type="Ensembl" id="ENSHBUT00000033684.1">
    <property type="protein sequence ID" value="ENSHBUP00000031429.1"/>
    <property type="gene ID" value="ENSHBUG00000000505.1"/>
</dbReference>
<evidence type="ECO:0000256" key="5">
    <source>
        <dbReference type="SAM" id="SignalP"/>
    </source>
</evidence>
<keyword evidence="2" id="KW-0808">Transferase</keyword>
<evidence type="ECO:0000256" key="4">
    <source>
        <dbReference type="ARBA" id="ARBA00023098"/>
    </source>
</evidence>
<reference evidence="7" key="1">
    <citation type="submission" date="2025-08" db="UniProtKB">
        <authorList>
            <consortium name="Ensembl"/>
        </authorList>
    </citation>
    <scope>IDENTIFICATION</scope>
</reference>
<keyword evidence="4" id="KW-0443">Lipid metabolism</keyword>
<dbReference type="Proteomes" id="UP000264840">
    <property type="component" value="Unplaced"/>
</dbReference>
<dbReference type="GO" id="GO:0004623">
    <property type="term" value="F:phospholipase A2 activity"/>
    <property type="evidence" value="ECO:0007669"/>
    <property type="project" value="TreeGrafter"/>
</dbReference>
<dbReference type="AlphaFoldDB" id="A0A3Q2WWP6"/>
<dbReference type="OMA" id="FENICAH"/>
<evidence type="ECO:0000259" key="6">
    <source>
        <dbReference type="PROSITE" id="PS51934"/>
    </source>
</evidence>
<dbReference type="PROSITE" id="PS51934">
    <property type="entry name" value="LRAT"/>
    <property type="match status" value="1"/>
</dbReference>
<dbReference type="GO" id="GO:0070292">
    <property type="term" value="P:N-acylphosphatidylethanolamine metabolic process"/>
    <property type="evidence" value="ECO:0007669"/>
    <property type="project" value="TreeGrafter"/>
</dbReference>
<dbReference type="PANTHER" id="PTHR13943">
    <property type="entry name" value="HRAS-LIKE SUPPRESSOR - RELATED"/>
    <property type="match status" value="1"/>
</dbReference>
<evidence type="ECO:0000313" key="7">
    <source>
        <dbReference type="Ensembl" id="ENSHBUP00000031429.1"/>
    </source>
</evidence>
<keyword evidence="5" id="KW-0732">Signal</keyword>
<evidence type="ECO:0000256" key="1">
    <source>
        <dbReference type="ARBA" id="ARBA00007824"/>
    </source>
</evidence>
<feature type="signal peptide" evidence="5">
    <location>
        <begin position="1"/>
        <end position="20"/>
    </location>
</feature>
<reference evidence="7" key="2">
    <citation type="submission" date="2025-09" db="UniProtKB">
        <authorList>
            <consortium name="Ensembl"/>
        </authorList>
    </citation>
    <scope>IDENTIFICATION</scope>
</reference>
<feature type="domain" description="LRAT" evidence="6">
    <location>
        <begin position="33"/>
        <end position="140"/>
    </location>
</feature>
<dbReference type="Pfam" id="PF04970">
    <property type="entry name" value="LRAT"/>
    <property type="match status" value="1"/>
</dbReference>
<feature type="chain" id="PRO_5018637542" description="LRAT domain-containing protein" evidence="5">
    <location>
        <begin position="21"/>
        <end position="195"/>
    </location>
</feature>
<dbReference type="GO" id="GO:0016410">
    <property type="term" value="F:N-acyltransferase activity"/>
    <property type="evidence" value="ECO:0007669"/>
    <property type="project" value="TreeGrafter"/>
</dbReference>
<organism evidence="7 8">
    <name type="scientific">Haplochromis burtoni</name>
    <name type="common">Burton's mouthbrooder</name>
    <name type="synonym">Chromis burtoni</name>
    <dbReference type="NCBI Taxonomy" id="8153"/>
    <lineage>
        <taxon>Eukaryota</taxon>
        <taxon>Metazoa</taxon>
        <taxon>Chordata</taxon>
        <taxon>Craniata</taxon>
        <taxon>Vertebrata</taxon>
        <taxon>Euteleostomi</taxon>
        <taxon>Actinopterygii</taxon>
        <taxon>Neopterygii</taxon>
        <taxon>Teleostei</taxon>
        <taxon>Neoteleostei</taxon>
        <taxon>Acanthomorphata</taxon>
        <taxon>Ovalentaria</taxon>
        <taxon>Cichlomorphae</taxon>
        <taxon>Cichliformes</taxon>
        <taxon>Cichlidae</taxon>
        <taxon>African cichlids</taxon>
        <taxon>Pseudocrenilabrinae</taxon>
        <taxon>Haplochromini</taxon>
        <taxon>Haplochromis</taxon>
    </lineage>
</organism>
<evidence type="ECO:0000256" key="3">
    <source>
        <dbReference type="ARBA" id="ARBA00022801"/>
    </source>
</evidence>
<dbReference type="InterPro" id="IPR051496">
    <property type="entry name" value="H-rev107_PLA/AT"/>
</dbReference>
<dbReference type="GO" id="GO:0008970">
    <property type="term" value="F:phospholipase A1 activity"/>
    <property type="evidence" value="ECO:0007669"/>
    <property type="project" value="TreeGrafter"/>
</dbReference>
<proteinExistence type="inferred from homology"/>
<name>A0A3Q2WWP6_HAPBU</name>
<keyword evidence="8" id="KW-1185">Reference proteome</keyword>
<keyword evidence="3" id="KW-0378">Hydrolase</keyword>
<evidence type="ECO:0000313" key="8">
    <source>
        <dbReference type="Proteomes" id="UP000264840"/>
    </source>
</evidence>
<comment type="similarity">
    <text evidence="1">Belongs to the H-rev107 family.</text>
</comment>
<dbReference type="GeneTree" id="ENSGT01150000287039"/>
<dbReference type="Gene3D" id="3.90.1720.10">
    <property type="entry name" value="endopeptidase domain like (from Nostoc punctiforme)"/>
    <property type="match status" value="1"/>
</dbReference>
<protein>
    <recommendedName>
        <fullName evidence="6">LRAT domain-containing protein</fullName>
    </recommendedName>
</protein>
<dbReference type="PANTHER" id="PTHR13943:SF77">
    <property type="entry name" value="LRAT DOMAIN-CONTAINING PROTEIN"/>
    <property type="match status" value="1"/>
</dbReference>
<sequence length="195" mass="22281">MKNVILVALILQLVITAVELYGDYTFGDIISFPGRCGQQIFEHFAVYVGPTNQFGQGDRDIFHRIRVAPDGRYCVFDYIKNQGVPTKRNYMDGTWEKLSDDNINRNIIAMIDNCGTYDLRENNCEHLATYVRYGRAYLRQPGSIGGWLFCLFYGGERQCSNADRAVENMQGENLQIILERLQQNARNENDCPTSG</sequence>